<organism evidence="1 2">
    <name type="scientific">Cirrhinus mrigala</name>
    <name type="common">Mrigala</name>
    <dbReference type="NCBI Taxonomy" id="683832"/>
    <lineage>
        <taxon>Eukaryota</taxon>
        <taxon>Metazoa</taxon>
        <taxon>Chordata</taxon>
        <taxon>Craniata</taxon>
        <taxon>Vertebrata</taxon>
        <taxon>Euteleostomi</taxon>
        <taxon>Actinopterygii</taxon>
        <taxon>Neopterygii</taxon>
        <taxon>Teleostei</taxon>
        <taxon>Ostariophysi</taxon>
        <taxon>Cypriniformes</taxon>
        <taxon>Cyprinidae</taxon>
        <taxon>Labeoninae</taxon>
        <taxon>Labeonini</taxon>
        <taxon>Cirrhinus</taxon>
    </lineage>
</organism>
<evidence type="ECO:0000313" key="2">
    <source>
        <dbReference type="Proteomes" id="UP001529510"/>
    </source>
</evidence>
<dbReference type="Proteomes" id="UP001529510">
    <property type="component" value="Unassembled WGS sequence"/>
</dbReference>
<sequence length="58" mass="6913">MNERLEMFSTEEELENASLYEPDGFVGVVFLDSMSYRLRFPDFTESIIIKPQQLWHLI</sequence>
<name>A0ABD0PYQ1_CIRMR</name>
<dbReference type="AlphaFoldDB" id="A0ABD0PYQ1"/>
<comment type="caution">
    <text evidence="1">The sequence shown here is derived from an EMBL/GenBank/DDBJ whole genome shotgun (WGS) entry which is preliminary data.</text>
</comment>
<evidence type="ECO:0000313" key="1">
    <source>
        <dbReference type="EMBL" id="KAL0179117.1"/>
    </source>
</evidence>
<proteinExistence type="predicted"/>
<accession>A0ABD0PYQ1</accession>
<dbReference type="EMBL" id="JAMKFB020000012">
    <property type="protein sequence ID" value="KAL0179117.1"/>
    <property type="molecule type" value="Genomic_DNA"/>
</dbReference>
<feature type="non-terminal residue" evidence="1">
    <location>
        <position position="1"/>
    </location>
</feature>
<protein>
    <submittedName>
        <fullName evidence="1">Uncharacterized protein</fullName>
    </submittedName>
</protein>
<reference evidence="1 2" key="1">
    <citation type="submission" date="2024-05" db="EMBL/GenBank/DDBJ databases">
        <title>Genome sequencing and assembly of Indian major carp, Cirrhinus mrigala (Hamilton, 1822).</title>
        <authorList>
            <person name="Mohindra V."/>
            <person name="Chowdhury L.M."/>
            <person name="Lal K."/>
            <person name="Jena J.K."/>
        </authorList>
    </citation>
    <scope>NUCLEOTIDE SEQUENCE [LARGE SCALE GENOMIC DNA]</scope>
    <source>
        <strain evidence="1">CM1030</strain>
        <tissue evidence="1">Blood</tissue>
    </source>
</reference>
<gene>
    <name evidence="1" type="ORF">M9458_024559</name>
</gene>
<keyword evidence="2" id="KW-1185">Reference proteome</keyword>